<feature type="transmembrane region" description="Helical" evidence="2">
    <location>
        <begin position="197"/>
        <end position="217"/>
    </location>
</feature>
<gene>
    <name evidence="3" type="ordered locus">Bcav_1026</name>
</gene>
<keyword evidence="2" id="KW-0472">Membrane</keyword>
<dbReference type="AlphaFoldDB" id="C5C0A1"/>
<feature type="transmembrane region" description="Helical" evidence="2">
    <location>
        <begin position="167"/>
        <end position="185"/>
    </location>
</feature>
<dbReference type="STRING" id="471853.Bcav_1026"/>
<dbReference type="KEGG" id="bcv:Bcav_1026"/>
<evidence type="ECO:0000313" key="4">
    <source>
        <dbReference type="Proteomes" id="UP000007962"/>
    </source>
</evidence>
<proteinExistence type="predicted"/>
<organism evidence="3 4">
    <name type="scientific">Beutenbergia cavernae (strain ATCC BAA-8 / DSM 12333 / CCUG 43141 / JCM 11478 / NBRC 16432 / NCIMB 13614 / HKI 0122)</name>
    <dbReference type="NCBI Taxonomy" id="471853"/>
    <lineage>
        <taxon>Bacteria</taxon>
        <taxon>Bacillati</taxon>
        <taxon>Actinomycetota</taxon>
        <taxon>Actinomycetes</taxon>
        <taxon>Micrococcales</taxon>
        <taxon>Beutenbergiaceae</taxon>
        <taxon>Beutenbergia</taxon>
    </lineage>
</organism>
<evidence type="ECO:0000313" key="3">
    <source>
        <dbReference type="EMBL" id="ACQ79287.1"/>
    </source>
</evidence>
<evidence type="ECO:0000256" key="2">
    <source>
        <dbReference type="SAM" id="Phobius"/>
    </source>
</evidence>
<evidence type="ECO:0000256" key="1">
    <source>
        <dbReference type="SAM" id="MobiDB-lite"/>
    </source>
</evidence>
<feature type="region of interest" description="Disordered" evidence="1">
    <location>
        <begin position="365"/>
        <end position="405"/>
    </location>
</feature>
<dbReference type="HOGENOM" id="CLU_057658_0_0_11"/>
<dbReference type="EMBL" id="CP001618">
    <property type="protein sequence ID" value="ACQ79287.1"/>
    <property type="molecule type" value="Genomic_DNA"/>
</dbReference>
<keyword evidence="2" id="KW-1133">Transmembrane helix</keyword>
<name>C5C0A1_BEUC1</name>
<reference evidence="3 4" key="1">
    <citation type="journal article" date="2009" name="Stand. Genomic Sci.">
        <title>Complete genome sequence of Beutenbergia cavernae type strain (HKI 0122).</title>
        <authorList>
            <person name="Land M."/>
            <person name="Pukall R."/>
            <person name="Abt B."/>
            <person name="Goker M."/>
            <person name="Rohde M."/>
            <person name="Glavina Del Rio T."/>
            <person name="Tice H."/>
            <person name="Copeland A."/>
            <person name="Cheng J.F."/>
            <person name="Lucas S."/>
            <person name="Chen F."/>
            <person name="Nolan M."/>
            <person name="Bruce D."/>
            <person name="Goodwin L."/>
            <person name="Pitluck S."/>
            <person name="Ivanova N."/>
            <person name="Mavromatis K."/>
            <person name="Ovchinnikova G."/>
            <person name="Pati A."/>
            <person name="Chen A."/>
            <person name="Palaniappan K."/>
            <person name="Hauser L."/>
            <person name="Chang Y.J."/>
            <person name="Jefferies C.C."/>
            <person name="Saunders E."/>
            <person name="Brettin T."/>
            <person name="Detter J.C."/>
            <person name="Han C."/>
            <person name="Chain P."/>
            <person name="Bristow J."/>
            <person name="Eisen J.A."/>
            <person name="Markowitz V."/>
            <person name="Hugenholtz P."/>
            <person name="Kyrpides N.C."/>
            <person name="Klenk H.P."/>
            <person name="Lapidus A."/>
        </authorList>
    </citation>
    <scope>NUCLEOTIDE SEQUENCE [LARGE SCALE GENOMIC DNA]</scope>
    <source>
        <strain evidence="4">ATCC BAA-8 / DSM 12333 / NBRC 16432</strain>
    </source>
</reference>
<feature type="compositionally biased region" description="Low complexity" evidence="1">
    <location>
        <begin position="371"/>
        <end position="386"/>
    </location>
</feature>
<keyword evidence="2" id="KW-0812">Transmembrane</keyword>
<dbReference type="eggNOG" id="COG4709">
    <property type="taxonomic scope" value="Bacteria"/>
</dbReference>
<dbReference type="RefSeq" id="WP_015881527.1">
    <property type="nucleotide sequence ID" value="NC_012669.1"/>
</dbReference>
<accession>C5C0A1</accession>
<protein>
    <submittedName>
        <fullName evidence="3">Uncharacterized protein</fullName>
    </submittedName>
</protein>
<dbReference type="Proteomes" id="UP000007962">
    <property type="component" value="Chromosome"/>
</dbReference>
<sequence length="405" mass="42978">MSTIARLDGVAAYAAAVRDHLRALDAETLDDLTGGLEADLADALADHLAEEGADATAVSDADIHDLTARFGPAVAYAEELRAAAGIELPDAEPRRSRRRLREVLTDAGRGVRDDVTAFADRHRWFAATLDLLVALRPVWWVARGWVLFCLAQATLLGTVTVGVPRRFVDWVVFVGLVVVSTQWGRGRFAQGRAWRKLALVASGVIAVAFPFVLQSAFGSSYGGSYERAYGDGYNQGMSDATNPGAQDPDGPVGVVGSDVTNLFVYGPDGEPVDGAQIVDQDGRPLVLMDPIFGGPFTEDLLPDYLHNGVRIPVGLVDPDVPLNVFPYRVIDPDDVSWAQDEPRLDPDVAIEPRWPAGSLFPVPGFDVTAEVDGGAPATDDGGAPVDEGGAPVEPTPGATESADDL</sequence>
<keyword evidence="4" id="KW-1185">Reference proteome</keyword>
<dbReference type="OrthoDB" id="5185521at2"/>
<feature type="transmembrane region" description="Helical" evidence="2">
    <location>
        <begin position="140"/>
        <end position="161"/>
    </location>
</feature>